<name>A0A370KEA6_9HYPH</name>
<reference evidence="1 2" key="1">
    <citation type="submission" date="2017-03" db="EMBL/GenBank/DDBJ databases">
        <title>Genome analysis of Rhizobial strains effectives or ineffectives for nitrogen fixation isolated from bean seeds.</title>
        <authorList>
            <person name="Peralta H."/>
            <person name="Aguilar-Vera A."/>
            <person name="Mora Y."/>
            <person name="Vargas-Lagunas C."/>
            <person name="Girard L."/>
            <person name="Mora J."/>
        </authorList>
    </citation>
    <scope>NUCLEOTIDE SEQUENCE [LARGE SCALE GENOMIC DNA]</scope>
    <source>
        <strain evidence="1 2">CCGM3</strain>
    </source>
</reference>
<dbReference type="Proteomes" id="UP000254939">
    <property type="component" value="Unassembled WGS sequence"/>
</dbReference>
<comment type="caution">
    <text evidence="1">The sequence shown here is derived from an EMBL/GenBank/DDBJ whole genome shotgun (WGS) entry which is preliminary data.</text>
</comment>
<dbReference type="EMBL" id="NAAC01000051">
    <property type="protein sequence ID" value="RDJ01376.1"/>
    <property type="molecule type" value="Genomic_DNA"/>
</dbReference>
<accession>A0A370KEA6</accession>
<proteinExistence type="predicted"/>
<protein>
    <submittedName>
        <fullName evidence="1">Uncharacterized protein</fullName>
    </submittedName>
</protein>
<dbReference type="AlphaFoldDB" id="A0A370KEA6"/>
<evidence type="ECO:0000313" key="1">
    <source>
        <dbReference type="EMBL" id="RDJ01376.1"/>
    </source>
</evidence>
<sequence>MNYAITFACTSLGIGVAMVVDDWLVWLRDFRTEATAFVQNVVAAPEDAKDAELQSIRFAIYARLLTLLDTAIRQAEADKQLELRITAREIIECSIHLEAAARIPEYVETIKDDDRASKRSLVKAANDDQPPSDPATRRLVQEFMNNKTAKRVQPTDLGKGSDFKRLILIYREISSDSAHVTLTSLGRHVRADEDGVNRMIIDPSLDDGELFQTMSGIALSALLCTWLLVKAVPSSEGSAELIRLGQRYQSIYRRDKRLEHHGS</sequence>
<gene>
    <name evidence="1" type="ORF">B5K06_33575</name>
</gene>
<organism evidence="1 2">
    <name type="scientific">Rhizobium grahamii</name>
    <dbReference type="NCBI Taxonomy" id="1120045"/>
    <lineage>
        <taxon>Bacteria</taxon>
        <taxon>Pseudomonadati</taxon>
        <taxon>Pseudomonadota</taxon>
        <taxon>Alphaproteobacteria</taxon>
        <taxon>Hyphomicrobiales</taxon>
        <taxon>Rhizobiaceae</taxon>
        <taxon>Rhizobium/Agrobacterium group</taxon>
        <taxon>Rhizobium</taxon>
    </lineage>
</organism>
<evidence type="ECO:0000313" key="2">
    <source>
        <dbReference type="Proteomes" id="UP000254939"/>
    </source>
</evidence>